<keyword evidence="2 3" id="KW-0808">Transferase</keyword>
<evidence type="ECO:0000259" key="4">
    <source>
        <dbReference type="PROSITE" id="PS52004"/>
    </source>
</evidence>
<name>A0A1H3VPE7_9BACT</name>
<dbReference type="STRING" id="37625.SAMN05660420_00198"/>
<dbReference type="Pfam" id="PF00109">
    <property type="entry name" value="ketoacyl-synt"/>
    <property type="match status" value="1"/>
</dbReference>
<protein>
    <submittedName>
        <fullName evidence="5">3-oxoacyl-[acyl-carrier-protein] synthase II</fullName>
    </submittedName>
</protein>
<dbReference type="RefSeq" id="WP_245706319.1">
    <property type="nucleotide sequence ID" value="NZ_FNQN01000001.1"/>
</dbReference>
<evidence type="ECO:0000313" key="5">
    <source>
        <dbReference type="EMBL" id="SDZ76619.1"/>
    </source>
</evidence>
<evidence type="ECO:0000256" key="1">
    <source>
        <dbReference type="ARBA" id="ARBA00008467"/>
    </source>
</evidence>
<dbReference type="InterPro" id="IPR014031">
    <property type="entry name" value="Ketoacyl_synth_C"/>
</dbReference>
<evidence type="ECO:0000256" key="3">
    <source>
        <dbReference type="RuleBase" id="RU003694"/>
    </source>
</evidence>
<dbReference type="Proteomes" id="UP000199409">
    <property type="component" value="Unassembled WGS sequence"/>
</dbReference>
<dbReference type="InterPro" id="IPR020841">
    <property type="entry name" value="PKS_Beta-ketoAc_synthase_dom"/>
</dbReference>
<dbReference type="Gene3D" id="3.40.47.10">
    <property type="match status" value="2"/>
</dbReference>
<sequence>MRRVALCRMATVTALGDGLDQLWERLLKGDSGISSLDRFGCDNYVSRYAACIDNLQAPEGASLLDSILDRVAMQLPDIPADSRLLVASTKGEVDRLTEVCRQGNPIPHGVLFEPLLAKIANRFGLTTRGCNINAACASSTIAVARGAAMIAAGEAESVLVYAADLVSEFVFSGFSALQALSAEPCRPFDQERKGLTLGEAGVALLLMSETCAKSRGESPQAYIAGWGVANDAHHVTAPARDGCGLMLATQQALKKAQIETKQISAINAHGTGTVYNDAMELTAFNTVFGDSLPPLHGVKGSLGHCLGAAGGVEVAIASRSLQQQLIPATVGCVQPEAAGQGQLSTASQNISGDYLLCSNSGFGGINATLILQGVG</sequence>
<gene>
    <name evidence="5" type="ORF">SAMN05660420_00198</name>
</gene>
<dbReference type="InterPro" id="IPR016039">
    <property type="entry name" value="Thiolase-like"/>
</dbReference>
<dbReference type="PROSITE" id="PS52004">
    <property type="entry name" value="KS3_2"/>
    <property type="match status" value="1"/>
</dbReference>
<dbReference type="PANTHER" id="PTHR11712:SF336">
    <property type="entry name" value="3-OXOACYL-[ACYL-CARRIER-PROTEIN] SYNTHASE, MITOCHONDRIAL"/>
    <property type="match status" value="1"/>
</dbReference>
<dbReference type="SMART" id="SM00825">
    <property type="entry name" value="PKS_KS"/>
    <property type="match status" value="1"/>
</dbReference>
<dbReference type="GO" id="GO:0004315">
    <property type="term" value="F:3-oxoacyl-[acyl-carrier-protein] synthase activity"/>
    <property type="evidence" value="ECO:0007669"/>
    <property type="project" value="TreeGrafter"/>
</dbReference>
<feature type="domain" description="Ketosynthase family 3 (KS3)" evidence="4">
    <location>
        <begin position="1"/>
        <end position="373"/>
    </location>
</feature>
<dbReference type="Pfam" id="PF02801">
    <property type="entry name" value="Ketoacyl-synt_C"/>
    <property type="match status" value="1"/>
</dbReference>
<proteinExistence type="inferred from homology"/>
<organism evidence="5 6">
    <name type="scientific">Desulfuromusa kysingii</name>
    <dbReference type="NCBI Taxonomy" id="37625"/>
    <lineage>
        <taxon>Bacteria</taxon>
        <taxon>Pseudomonadati</taxon>
        <taxon>Thermodesulfobacteriota</taxon>
        <taxon>Desulfuromonadia</taxon>
        <taxon>Desulfuromonadales</taxon>
        <taxon>Geopsychrobacteraceae</taxon>
        <taxon>Desulfuromusa</taxon>
    </lineage>
</organism>
<evidence type="ECO:0000256" key="2">
    <source>
        <dbReference type="ARBA" id="ARBA00022679"/>
    </source>
</evidence>
<dbReference type="PANTHER" id="PTHR11712">
    <property type="entry name" value="POLYKETIDE SYNTHASE-RELATED"/>
    <property type="match status" value="1"/>
</dbReference>
<comment type="similarity">
    <text evidence="1 3">Belongs to the thiolase-like superfamily. Beta-ketoacyl-ACP synthases family.</text>
</comment>
<dbReference type="InterPro" id="IPR000794">
    <property type="entry name" value="Beta-ketoacyl_synthase"/>
</dbReference>
<dbReference type="InterPro" id="IPR014030">
    <property type="entry name" value="Ketoacyl_synth_N"/>
</dbReference>
<dbReference type="AlphaFoldDB" id="A0A1H3VPE7"/>
<dbReference type="GO" id="GO:0006633">
    <property type="term" value="P:fatty acid biosynthetic process"/>
    <property type="evidence" value="ECO:0007669"/>
    <property type="project" value="TreeGrafter"/>
</dbReference>
<accession>A0A1H3VPE7</accession>
<dbReference type="SUPFAM" id="SSF53901">
    <property type="entry name" value="Thiolase-like"/>
    <property type="match status" value="2"/>
</dbReference>
<dbReference type="EMBL" id="FNQN01000001">
    <property type="protein sequence ID" value="SDZ76619.1"/>
    <property type="molecule type" value="Genomic_DNA"/>
</dbReference>
<keyword evidence="6" id="KW-1185">Reference proteome</keyword>
<reference evidence="5 6" key="1">
    <citation type="submission" date="2016-10" db="EMBL/GenBank/DDBJ databases">
        <authorList>
            <person name="de Groot N.N."/>
        </authorList>
    </citation>
    <scope>NUCLEOTIDE SEQUENCE [LARGE SCALE GENOMIC DNA]</scope>
    <source>
        <strain evidence="5 6">DSM 7343</strain>
    </source>
</reference>
<evidence type="ECO:0000313" key="6">
    <source>
        <dbReference type="Proteomes" id="UP000199409"/>
    </source>
</evidence>